<comment type="caution">
    <text evidence="1">The sequence shown here is derived from an EMBL/GenBank/DDBJ whole genome shotgun (WGS) entry which is preliminary data.</text>
</comment>
<proteinExistence type="predicted"/>
<feature type="non-terminal residue" evidence="1">
    <location>
        <position position="73"/>
    </location>
</feature>
<reference evidence="1" key="1">
    <citation type="journal article" date="2019" name="Sci. Rep.">
        <title>Draft genome of Tanacetum cinerariifolium, the natural source of mosquito coil.</title>
        <authorList>
            <person name="Yamashiro T."/>
            <person name="Shiraishi A."/>
            <person name="Satake H."/>
            <person name="Nakayama K."/>
        </authorList>
    </citation>
    <scope>NUCLEOTIDE SEQUENCE</scope>
</reference>
<evidence type="ECO:0000313" key="1">
    <source>
        <dbReference type="EMBL" id="GFD55096.1"/>
    </source>
</evidence>
<feature type="non-terminal residue" evidence="1">
    <location>
        <position position="1"/>
    </location>
</feature>
<dbReference type="AlphaFoldDB" id="A0A699XB76"/>
<organism evidence="1">
    <name type="scientific">Tanacetum cinerariifolium</name>
    <name type="common">Dalmatian daisy</name>
    <name type="synonym">Chrysanthemum cinerariifolium</name>
    <dbReference type="NCBI Taxonomy" id="118510"/>
    <lineage>
        <taxon>Eukaryota</taxon>
        <taxon>Viridiplantae</taxon>
        <taxon>Streptophyta</taxon>
        <taxon>Embryophyta</taxon>
        <taxon>Tracheophyta</taxon>
        <taxon>Spermatophyta</taxon>
        <taxon>Magnoliopsida</taxon>
        <taxon>eudicotyledons</taxon>
        <taxon>Gunneridae</taxon>
        <taxon>Pentapetalae</taxon>
        <taxon>asterids</taxon>
        <taxon>campanulids</taxon>
        <taxon>Asterales</taxon>
        <taxon>Asteraceae</taxon>
        <taxon>Asteroideae</taxon>
        <taxon>Anthemideae</taxon>
        <taxon>Anthemidinae</taxon>
        <taxon>Tanacetum</taxon>
    </lineage>
</organism>
<accession>A0A699XB76</accession>
<gene>
    <name evidence="1" type="ORF">Tci_927065</name>
</gene>
<name>A0A699XB76_TANCI</name>
<dbReference type="EMBL" id="BKCJ011813909">
    <property type="protein sequence ID" value="GFD55096.1"/>
    <property type="molecule type" value="Genomic_DNA"/>
</dbReference>
<protein>
    <submittedName>
        <fullName evidence="1">Uncharacterized protein</fullName>
    </submittedName>
</protein>
<sequence length="73" mass="8049">YRPLIADNAHGLLIVDGEQVIAVLLGQAGHFIQRRAKVNQQAVGARLQLGLYLHPPLPEHVVGVQDRRAIQCH</sequence>